<keyword evidence="7" id="KW-1185">Reference proteome</keyword>
<dbReference type="NCBIfam" id="TIGR00647">
    <property type="entry name" value="DNA_bind_WhiA"/>
    <property type="match status" value="1"/>
</dbReference>
<dbReference type="RefSeq" id="WP_142536518.1">
    <property type="nucleotide sequence ID" value="NZ_SGJB01000017.1"/>
</dbReference>
<accession>A0A544QTP5</accession>
<evidence type="ECO:0000256" key="1">
    <source>
        <dbReference type="ARBA" id="ARBA00022618"/>
    </source>
</evidence>
<protein>
    <recommendedName>
        <fullName evidence="4">Probable cell division protein WhiA</fullName>
    </recommendedName>
</protein>
<dbReference type="Gene3D" id="3.10.28.10">
    <property type="entry name" value="Homing endonucleases"/>
    <property type="match status" value="1"/>
</dbReference>
<dbReference type="GO" id="GO:0043937">
    <property type="term" value="P:regulation of sporulation"/>
    <property type="evidence" value="ECO:0007669"/>
    <property type="project" value="InterPro"/>
</dbReference>
<dbReference type="SUPFAM" id="SSF55608">
    <property type="entry name" value="Homing endonucleases"/>
    <property type="match status" value="1"/>
</dbReference>
<keyword evidence="2 4" id="KW-0238">DNA-binding</keyword>
<feature type="domain" description="DOD-type homing endonuclease" evidence="5">
    <location>
        <begin position="127"/>
        <end position="175"/>
    </location>
</feature>
<dbReference type="InterPro" id="IPR004042">
    <property type="entry name" value="Intein_endonuc_central"/>
</dbReference>
<comment type="caution">
    <text evidence="6">The sequence shown here is derived from an EMBL/GenBank/DDBJ whole genome shotgun (WGS) entry which is preliminary data.</text>
</comment>
<evidence type="ECO:0000313" key="6">
    <source>
        <dbReference type="EMBL" id="TQQ84064.1"/>
    </source>
</evidence>
<dbReference type="InterPro" id="IPR003802">
    <property type="entry name" value="Sporulation_regulator_WhiA"/>
</dbReference>
<evidence type="ECO:0000256" key="4">
    <source>
        <dbReference type="HAMAP-Rule" id="MF_01420"/>
    </source>
</evidence>
<gene>
    <name evidence="4 6" type="primary">whiA</name>
    <name evidence="6" type="ORF">EXD82_08660</name>
</gene>
<dbReference type="Pfam" id="PF14527">
    <property type="entry name" value="LAGLIDADG_WhiA"/>
    <property type="match status" value="1"/>
</dbReference>
<keyword evidence="1 4" id="KW-0132">Cell division</keyword>
<dbReference type="InterPro" id="IPR027434">
    <property type="entry name" value="Homing_endonucl"/>
</dbReference>
<dbReference type="AlphaFoldDB" id="A0A544QTP5"/>
<evidence type="ECO:0000259" key="5">
    <source>
        <dbReference type="PROSITE" id="PS50819"/>
    </source>
</evidence>
<sequence>MSFSTETKNELTRIKNESESAGVSELAGIVRLSGSMQISGFRKLNLKITTELNSIARKVFKLLKYNFDINTVITVNKNQMLKRNNSYVLTVKSEMGAEKLLKELGILEKGEGFFPKSEISKELIETEEQKRAFIRGAFLGGGSISDPEKNYHLEFVTNNSEFAESLKDLINSFGFNSKIVQRKNNHVVYIKESEQISDLLNLMGAYNALLKLQNVKVVKEMRNNVNRIVNCETANLTKAVNAAVKQVDNIRVIEKTIGIKNLPENLQQIALIRIENEELTLKELGEMLNPPIGKSGVNHRLRKIQEIADDLREKHNIE</sequence>
<dbReference type="InterPro" id="IPR039518">
    <property type="entry name" value="WhiA_LAGLIDADG_dom"/>
</dbReference>
<organism evidence="6 7">
    <name type="scientific">Peptacetobacter hominis</name>
    <dbReference type="NCBI Taxonomy" id="2743610"/>
    <lineage>
        <taxon>Bacteria</taxon>
        <taxon>Bacillati</taxon>
        <taxon>Bacillota</taxon>
        <taxon>Clostridia</taxon>
        <taxon>Peptostreptococcales</taxon>
        <taxon>Peptostreptococcaceae</taxon>
        <taxon>Peptacetobacter</taxon>
    </lineage>
</organism>
<dbReference type="GO" id="GO:0051301">
    <property type="term" value="P:cell division"/>
    <property type="evidence" value="ECO:0007669"/>
    <property type="project" value="UniProtKB-UniRule"/>
</dbReference>
<dbReference type="Pfam" id="PF10298">
    <property type="entry name" value="WhiA_N"/>
    <property type="match status" value="1"/>
</dbReference>
<dbReference type="PANTHER" id="PTHR37307:SF1">
    <property type="entry name" value="CELL DIVISION PROTEIN WHIA-RELATED"/>
    <property type="match status" value="1"/>
</dbReference>
<reference evidence="6 7" key="1">
    <citation type="submission" date="2019-02" db="EMBL/GenBank/DDBJ databases">
        <title>Peptostreptococcaceae bacterium ZHW00191 nov., a new bacterium isolated from the human gut.</title>
        <authorList>
            <person name="Zhou H.-W."/>
            <person name="Chen X.-J."/>
        </authorList>
    </citation>
    <scope>NUCLEOTIDE SEQUENCE [LARGE SCALE GENOMIC DNA]</scope>
    <source>
        <strain evidence="6 7">ZHW00191</strain>
    </source>
</reference>
<dbReference type="Proteomes" id="UP000317863">
    <property type="component" value="Unassembled WGS sequence"/>
</dbReference>
<evidence type="ECO:0000256" key="3">
    <source>
        <dbReference type="ARBA" id="ARBA00023306"/>
    </source>
</evidence>
<comment type="similarity">
    <text evidence="4">Belongs to the WhiA family.</text>
</comment>
<dbReference type="PROSITE" id="PS50819">
    <property type="entry name" value="INTEIN_ENDONUCLEASE"/>
    <property type="match status" value="1"/>
</dbReference>
<dbReference type="InterPro" id="IPR023054">
    <property type="entry name" value="Sporulation_regulator_WhiA_C"/>
</dbReference>
<evidence type="ECO:0000256" key="2">
    <source>
        <dbReference type="ARBA" id="ARBA00023125"/>
    </source>
</evidence>
<dbReference type="Pfam" id="PF02650">
    <property type="entry name" value="HTH_WhiA"/>
    <property type="match status" value="1"/>
</dbReference>
<dbReference type="PANTHER" id="PTHR37307">
    <property type="entry name" value="CELL DIVISION PROTEIN WHIA-RELATED"/>
    <property type="match status" value="1"/>
</dbReference>
<dbReference type="GO" id="GO:0003677">
    <property type="term" value="F:DNA binding"/>
    <property type="evidence" value="ECO:0007669"/>
    <property type="project" value="UniProtKB-UniRule"/>
</dbReference>
<dbReference type="InterPro" id="IPR018478">
    <property type="entry name" value="Sporu_reg_WhiA_N_dom"/>
</dbReference>
<name>A0A544QTP5_9FIRM</name>
<evidence type="ECO:0000313" key="7">
    <source>
        <dbReference type="Proteomes" id="UP000317863"/>
    </source>
</evidence>
<dbReference type="HAMAP" id="MF_01420">
    <property type="entry name" value="HTH_type_WhiA"/>
    <property type="match status" value="1"/>
</dbReference>
<keyword evidence="3 4" id="KW-0131">Cell cycle</keyword>
<dbReference type="GO" id="GO:0004519">
    <property type="term" value="F:endonuclease activity"/>
    <property type="evidence" value="ECO:0007669"/>
    <property type="project" value="InterPro"/>
</dbReference>
<dbReference type="OrthoDB" id="401278at2"/>
<comment type="function">
    <text evidence="4">Involved in cell division and chromosome segregation.</text>
</comment>
<proteinExistence type="inferred from homology"/>
<dbReference type="EMBL" id="SGJB01000017">
    <property type="protein sequence ID" value="TQQ84064.1"/>
    <property type="molecule type" value="Genomic_DNA"/>
</dbReference>